<name>A0A0A9ASW3_ARUDO</name>
<evidence type="ECO:0000313" key="1">
    <source>
        <dbReference type="EMBL" id="JAD50152.1"/>
    </source>
</evidence>
<proteinExistence type="predicted"/>
<organism evidence="1">
    <name type="scientific">Arundo donax</name>
    <name type="common">Giant reed</name>
    <name type="synonym">Donax arundinaceus</name>
    <dbReference type="NCBI Taxonomy" id="35708"/>
    <lineage>
        <taxon>Eukaryota</taxon>
        <taxon>Viridiplantae</taxon>
        <taxon>Streptophyta</taxon>
        <taxon>Embryophyta</taxon>
        <taxon>Tracheophyta</taxon>
        <taxon>Spermatophyta</taxon>
        <taxon>Magnoliopsida</taxon>
        <taxon>Liliopsida</taxon>
        <taxon>Poales</taxon>
        <taxon>Poaceae</taxon>
        <taxon>PACMAD clade</taxon>
        <taxon>Arundinoideae</taxon>
        <taxon>Arundineae</taxon>
        <taxon>Arundo</taxon>
    </lineage>
</organism>
<reference evidence="1" key="1">
    <citation type="submission" date="2014-09" db="EMBL/GenBank/DDBJ databases">
        <authorList>
            <person name="Magalhaes I.L.F."/>
            <person name="Oliveira U."/>
            <person name="Santos F.R."/>
            <person name="Vidigal T.H.D.A."/>
            <person name="Brescovit A.D."/>
            <person name="Santos A.J."/>
        </authorList>
    </citation>
    <scope>NUCLEOTIDE SEQUENCE</scope>
    <source>
        <tissue evidence="1">Shoot tissue taken approximately 20 cm above the soil surface</tissue>
    </source>
</reference>
<sequence>MPHITNLPLPSLREHV</sequence>
<accession>A0A0A9ASW3</accession>
<dbReference type="EMBL" id="GBRH01247743">
    <property type="protein sequence ID" value="JAD50152.1"/>
    <property type="molecule type" value="Transcribed_RNA"/>
</dbReference>
<reference evidence="1" key="2">
    <citation type="journal article" date="2015" name="Data Brief">
        <title>Shoot transcriptome of the giant reed, Arundo donax.</title>
        <authorList>
            <person name="Barrero R.A."/>
            <person name="Guerrero F.D."/>
            <person name="Moolhuijzen P."/>
            <person name="Goolsby J.A."/>
            <person name="Tidwell J."/>
            <person name="Bellgard S.E."/>
            <person name="Bellgard M.I."/>
        </authorList>
    </citation>
    <scope>NUCLEOTIDE SEQUENCE</scope>
    <source>
        <tissue evidence="1">Shoot tissue taken approximately 20 cm above the soil surface</tissue>
    </source>
</reference>
<protein>
    <submittedName>
        <fullName evidence="1">Uncharacterized protein</fullName>
    </submittedName>
</protein>
<dbReference type="AlphaFoldDB" id="A0A0A9ASW3"/>